<name>A0A1G8FMX6_9FIRM</name>
<accession>A0A1G8FMX6</accession>
<dbReference type="EMBL" id="FNCP01000020">
    <property type="protein sequence ID" value="SDH83346.1"/>
    <property type="molecule type" value="Genomic_DNA"/>
</dbReference>
<reference evidence="4" key="1">
    <citation type="submission" date="2016-10" db="EMBL/GenBank/DDBJ databases">
        <authorList>
            <person name="Varghese N."/>
            <person name="Submissions S."/>
        </authorList>
    </citation>
    <scope>NUCLEOTIDE SEQUENCE [LARGE SCALE GENOMIC DNA]</scope>
    <source>
        <strain evidence="4">DSM 8344</strain>
    </source>
</reference>
<dbReference type="Proteomes" id="UP000198656">
    <property type="component" value="Unassembled WGS sequence"/>
</dbReference>
<gene>
    <name evidence="3" type="ORF">SAMN05443529_12016</name>
</gene>
<evidence type="ECO:0000256" key="1">
    <source>
        <dbReference type="SAM" id="MobiDB-lite"/>
    </source>
</evidence>
<dbReference type="RefSeq" id="WP_092334651.1">
    <property type="nucleotide sequence ID" value="NZ_FNCP01000020.1"/>
</dbReference>
<protein>
    <recommendedName>
        <fullName evidence="2">Protein NO VEIN C-terminal domain-containing protein</fullName>
    </recommendedName>
</protein>
<sequence>MDELRYAIEILKRRKVKINTHSLFYDSGLILYLIHKTTNFAEVEWLLNELISLGFKISKRIFCLILYVVEDYTDVIYMLGLREKYNISLGSNEYANLLAATNNLIEAQNVLDHMKKENVEFSLLNYGLLIEKSSSYYEAKTFFYDIKRKNIDLNTNIYHQLLAKMDSNNFDEEIVKEMLNLGFNYDEETYQLYKVKSSFRTNSSFRQGLSEKFRDILLPDILKKLEIETFDDVDITSPAKIQKNPFQSSSDDSRKNWTEEEVNCIVSDYFDMLVKEMNGQTYSKTMHRRILKMKLKNRSDGSIELKHQNISGVLLDNDLPYIVGYKPRFNAQDLLKHVVLERFKVEILDTYQDREVEVNKNESSSLIGRSFNELIEQAPETSPARRNSRRNVSPGKPDFAEKERNNKCLGNAGENFVVNLERRKLVGIGRADLAVTWVSKDKGDGLGYDVLSFDKNGNQILIEVKTTNGGKSVPFYISDNELDVLCNNLSCYLIYRVFNFRRDPKVFILTAQDFLELLRKPQNFVIYPTKSNA</sequence>
<keyword evidence="4" id="KW-1185">Reference proteome</keyword>
<evidence type="ECO:0000259" key="2">
    <source>
        <dbReference type="Pfam" id="PF13020"/>
    </source>
</evidence>
<evidence type="ECO:0000313" key="4">
    <source>
        <dbReference type="Proteomes" id="UP000198656"/>
    </source>
</evidence>
<dbReference type="InterPro" id="IPR011990">
    <property type="entry name" value="TPR-like_helical_dom_sf"/>
</dbReference>
<proteinExistence type="predicted"/>
<dbReference type="Pfam" id="PF13020">
    <property type="entry name" value="NOV_C"/>
    <property type="match status" value="1"/>
</dbReference>
<dbReference type="OrthoDB" id="9781481at2"/>
<evidence type="ECO:0000313" key="3">
    <source>
        <dbReference type="EMBL" id="SDH83346.1"/>
    </source>
</evidence>
<dbReference type="AlphaFoldDB" id="A0A1G8FMX6"/>
<dbReference type="InterPro" id="IPR024975">
    <property type="entry name" value="NOV_C"/>
</dbReference>
<organism evidence="3 4">
    <name type="scientific">Desulfosporosinus hippei DSM 8344</name>
    <dbReference type="NCBI Taxonomy" id="1121419"/>
    <lineage>
        <taxon>Bacteria</taxon>
        <taxon>Bacillati</taxon>
        <taxon>Bacillota</taxon>
        <taxon>Clostridia</taxon>
        <taxon>Eubacteriales</taxon>
        <taxon>Desulfitobacteriaceae</taxon>
        <taxon>Desulfosporosinus</taxon>
    </lineage>
</organism>
<feature type="region of interest" description="Disordered" evidence="1">
    <location>
        <begin position="377"/>
        <end position="404"/>
    </location>
</feature>
<dbReference type="Gene3D" id="1.25.40.10">
    <property type="entry name" value="Tetratricopeptide repeat domain"/>
    <property type="match status" value="1"/>
</dbReference>
<feature type="domain" description="Protein NO VEIN C-terminal" evidence="2">
    <location>
        <begin position="413"/>
        <end position="508"/>
    </location>
</feature>